<dbReference type="InterPro" id="IPR019079">
    <property type="entry name" value="Capsule_synth_CapA"/>
</dbReference>
<proteinExistence type="inferred from homology"/>
<evidence type="ECO:0000259" key="3">
    <source>
        <dbReference type="SMART" id="SM00854"/>
    </source>
</evidence>
<evidence type="ECO:0000313" key="5">
    <source>
        <dbReference type="Proteomes" id="UP000460298"/>
    </source>
</evidence>
<evidence type="ECO:0000256" key="1">
    <source>
        <dbReference type="ARBA" id="ARBA00005662"/>
    </source>
</evidence>
<dbReference type="InterPro" id="IPR052169">
    <property type="entry name" value="CW_Biosynth-Accessory"/>
</dbReference>
<feature type="domain" description="Capsule synthesis protein CapA" evidence="3">
    <location>
        <begin position="58"/>
        <end position="295"/>
    </location>
</feature>
<protein>
    <submittedName>
        <fullName evidence="4">CapA family protein</fullName>
    </submittedName>
</protein>
<accession>A0A833H5G9</accession>
<evidence type="ECO:0000313" key="4">
    <source>
        <dbReference type="EMBL" id="KAB2935475.1"/>
    </source>
</evidence>
<name>A0A833H5G9_9LEPT</name>
<dbReference type="Gene3D" id="3.60.21.10">
    <property type="match status" value="1"/>
</dbReference>
<evidence type="ECO:0000256" key="2">
    <source>
        <dbReference type="SAM" id="MobiDB-lite"/>
    </source>
</evidence>
<organism evidence="4 5">
    <name type="scientific">Leptonema illini</name>
    <dbReference type="NCBI Taxonomy" id="183"/>
    <lineage>
        <taxon>Bacteria</taxon>
        <taxon>Pseudomonadati</taxon>
        <taxon>Spirochaetota</taxon>
        <taxon>Spirochaetia</taxon>
        <taxon>Leptospirales</taxon>
        <taxon>Leptospiraceae</taxon>
        <taxon>Leptonema</taxon>
    </lineage>
</organism>
<dbReference type="SUPFAM" id="SSF56300">
    <property type="entry name" value="Metallo-dependent phosphatases"/>
    <property type="match status" value="1"/>
</dbReference>
<dbReference type="PANTHER" id="PTHR33393:SF13">
    <property type="entry name" value="PGA BIOSYNTHESIS PROTEIN CAPA"/>
    <property type="match status" value="1"/>
</dbReference>
<reference evidence="4 5" key="1">
    <citation type="submission" date="2019-10" db="EMBL/GenBank/DDBJ databases">
        <title>Extracellular Electron Transfer in a Candidatus Methanoperedens spp. Enrichment Culture.</title>
        <authorList>
            <person name="Berger S."/>
            <person name="Rangel Shaw D."/>
            <person name="Berben T."/>
            <person name="In 'T Zandt M."/>
            <person name="Frank J."/>
            <person name="Reimann J."/>
            <person name="Jetten M.S.M."/>
            <person name="Welte C.U."/>
        </authorList>
    </citation>
    <scope>NUCLEOTIDE SEQUENCE [LARGE SCALE GENOMIC DNA]</scope>
    <source>
        <strain evidence="4">SB12</strain>
    </source>
</reference>
<comment type="similarity">
    <text evidence="1">Belongs to the CapA family.</text>
</comment>
<dbReference type="EMBL" id="WBUI01000001">
    <property type="protein sequence ID" value="KAB2935475.1"/>
    <property type="molecule type" value="Genomic_DNA"/>
</dbReference>
<sequence>MLLMPVLLLAQAPQVPQSQQQNPEVSEADKKPTAEAVQPIVEPVPTLPATEEQNGPVRLLFAGDTHFLWGVRDQQSRRGLLSPVEKIRPLFLGADYRVINLETVVGPEGKSVNHKTYIFRSDPENLSVLKHLEVQGLFLANNHTFDLGLPGIEQTVTHVAAAGLSYSGIGKNEVEAIKPFIAEVQGLRIAFFSISTVGRYDSFAAATRPGTAQPSPAFFAELRRARSKADFVVVGVHWGNEYELFPNNEQRDLARKLVRDGADAVIGHHPHVPQGTEFINGRPVVYSLGNFLFGSANYQQTHNLIAVLRIDRKTKRAIAVELHPITGRYRSDGYVIDMPREEERTAFWEEVYLLCQKLNPAQNIVFEDGLRRMVITP</sequence>
<feature type="region of interest" description="Disordered" evidence="2">
    <location>
        <begin position="13"/>
        <end position="34"/>
    </location>
</feature>
<dbReference type="PANTHER" id="PTHR33393">
    <property type="entry name" value="POLYGLUTAMINE SYNTHESIS ACCESSORY PROTEIN RV0574C-RELATED"/>
    <property type="match status" value="1"/>
</dbReference>
<dbReference type="Proteomes" id="UP000460298">
    <property type="component" value="Unassembled WGS sequence"/>
</dbReference>
<dbReference type="Pfam" id="PF09587">
    <property type="entry name" value="PGA_cap"/>
    <property type="match status" value="1"/>
</dbReference>
<dbReference type="InterPro" id="IPR029052">
    <property type="entry name" value="Metallo-depent_PP-like"/>
</dbReference>
<dbReference type="AlphaFoldDB" id="A0A833H5G9"/>
<dbReference type="SMART" id="SM00854">
    <property type="entry name" value="PGA_cap"/>
    <property type="match status" value="1"/>
</dbReference>
<gene>
    <name evidence="4" type="ORF">F9K24_01735</name>
</gene>
<dbReference type="CDD" id="cd07381">
    <property type="entry name" value="MPP_CapA"/>
    <property type="match status" value="1"/>
</dbReference>
<comment type="caution">
    <text evidence="4">The sequence shown here is derived from an EMBL/GenBank/DDBJ whole genome shotgun (WGS) entry which is preliminary data.</text>
</comment>